<sequence length="155" mass="16998">MKHIFTLTLSALTSLALHSCIPCDGDMEPCANTPIPVTSLEKEYGCTNTPRQLSVALSQTYTIIRSQAEFEQQVTGECRPQIDFTKYDLVIGNQGSTSGSSTITYSYQRECETGQLQLSVLFTPGMTNDAPILTYHALVPKLAPTETVSVRVDMK</sequence>
<comment type="caution">
    <text evidence="1">The sequence shown here is derived from an EMBL/GenBank/DDBJ whole genome shotgun (WGS) entry which is preliminary data.</text>
</comment>
<name>A0ABS0L794_9BACT</name>
<evidence type="ECO:0000313" key="2">
    <source>
        <dbReference type="Proteomes" id="UP000601099"/>
    </source>
</evidence>
<organism evidence="1 2">
    <name type="scientific">Hymenobacter guriensis</name>
    <dbReference type="NCBI Taxonomy" id="2793065"/>
    <lineage>
        <taxon>Bacteria</taxon>
        <taxon>Pseudomonadati</taxon>
        <taxon>Bacteroidota</taxon>
        <taxon>Cytophagia</taxon>
        <taxon>Cytophagales</taxon>
        <taxon>Hymenobacteraceae</taxon>
        <taxon>Hymenobacter</taxon>
    </lineage>
</organism>
<dbReference type="Proteomes" id="UP000601099">
    <property type="component" value="Unassembled WGS sequence"/>
</dbReference>
<gene>
    <name evidence="1" type="ORF">I5L79_20830</name>
</gene>
<evidence type="ECO:0000313" key="1">
    <source>
        <dbReference type="EMBL" id="MBG8556001.1"/>
    </source>
</evidence>
<proteinExistence type="predicted"/>
<keyword evidence="2" id="KW-1185">Reference proteome</keyword>
<reference evidence="1 2" key="1">
    <citation type="submission" date="2020-11" db="EMBL/GenBank/DDBJ databases">
        <title>Hymenobacter sp.</title>
        <authorList>
            <person name="Kim M.K."/>
        </authorList>
    </citation>
    <scope>NUCLEOTIDE SEQUENCE [LARGE SCALE GENOMIC DNA]</scope>
    <source>
        <strain evidence="1 2">BT594</strain>
    </source>
</reference>
<dbReference type="RefSeq" id="WP_196957022.1">
    <property type="nucleotide sequence ID" value="NZ_JADWYK010000018.1"/>
</dbReference>
<accession>A0ABS0L794</accession>
<protein>
    <submittedName>
        <fullName evidence="1">Uncharacterized protein</fullName>
    </submittedName>
</protein>
<dbReference type="EMBL" id="JADWYK010000018">
    <property type="protein sequence ID" value="MBG8556001.1"/>
    <property type="molecule type" value="Genomic_DNA"/>
</dbReference>